<reference evidence="3 4" key="1">
    <citation type="submission" date="2022-05" db="EMBL/GenBank/DDBJ databases">
        <authorList>
            <consortium name="Genoscope - CEA"/>
            <person name="William W."/>
        </authorList>
    </citation>
    <scope>NUCLEOTIDE SEQUENCE [LARGE SCALE GENOMIC DNA]</scope>
</reference>
<dbReference type="Gene3D" id="1.20.890.10">
    <property type="entry name" value="cAMP-dependent protein kinase regulatory subunit, dimerization-anchoring domain"/>
    <property type="match status" value="1"/>
</dbReference>
<protein>
    <recommendedName>
        <fullName evidence="2">Tubulin polyglutamylase complex subunit 1-like C-terminal domain-containing protein</fullName>
    </recommendedName>
</protein>
<dbReference type="PANTHER" id="PTHR31932:SF2">
    <property type="entry name" value="TUBULIN POLYGLUTAMYLASE COMPLEX SUBUNIT 1"/>
    <property type="match status" value="1"/>
</dbReference>
<dbReference type="AlphaFoldDB" id="A0AAU9X273"/>
<dbReference type="Pfam" id="PF24480">
    <property type="entry name" value="TPGS1_C"/>
    <property type="match status" value="1"/>
</dbReference>
<evidence type="ECO:0000259" key="2">
    <source>
        <dbReference type="Pfam" id="PF24480"/>
    </source>
</evidence>
<name>A0AAU9X273_9CNID</name>
<comment type="caution">
    <text evidence="3">The sequence shown here is derived from an EMBL/GenBank/DDBJ whole genome shotgun (WGS) entry which is preliminary data.</text>
</comment>
<dbReference type="GO" id="GO:0008017">
    <property type="term" value="F:microtubule binding"/>
    <property type="evidence" value="ECO:0007669"/>
    <property type="project" value="TreeGrafter"/>
</dbReference>
<proteinExistence type="predicted"/>
<feature type="domain" description="Tubulin polyglutamylase complex subunit 1-like C-terminal" evidence="2">
    <location>
        <begin position="90"/>
        <end position="278"/>
    </location>
</feature>
<dbReference type="PANTHER" id="PTHR31932">
    <property type="entry name" value="TUBULIN POLYGLUTAMYLASE COMPLEX SUBUNIT 1"/>
    <property type="match status" value="1"/>
</dbReference>
<gene>
    <name evidence="3" type="ORF">PMEA_00015571</name>
</gene>
<dbReference type="InterPro" id="IPR047502">
    <property type="entry name" value="DD_TPGS1"/>
</dbReference>
<accession>A0AAU9X273</accession>
<dbReference type="Proteomes" id="UP001159428">
    <property type="component" value="Unassembled WGS sequence"/>
</dbReference>
<evidence type="ECO:0000256" key="1">
    <source>
        <dbReference type="SAM" id="MobiDB-lite"/>
    </source>
</evidence>
<evidence type="ECO:0000313" key="3">
    <source>
        <dbReference type="EMBL" id="CAH3133849.1"/>
    </source>
</evidence>
<keyword evidence="4" id="KW-1185">Reference proteome</keyword>
<sequence length="278" mass="31196">MYTELRRNFNSSLSRLYRKTKMADKKPSKTNLFDDRDSKPEKTESPLDFLSRTGITSDIKDAITLIIENRPEDPIAFMAEFFDSRAITTTALVKAHQKLLLAHHSRPSFQINLAAAYNILKQQKNSNGLRGLTGKTYNDLLTLLCKDLTGAESEPLQKRIMCFSHEVIRFPVFKLGVLSTFIYQDFLKQAESLYSELDLTGRGKADKNLCEAILNELRQAVVKTTADPISIIHTGSMLSSQRLNKVMAEALLKSGATSQLMGTDEFIVSAAEILLEQV</sequence>
<dbReference type="EMBL" id="CALNXJ010000028">
    <property type="protein sequence ID" value="CAH3133849.1"/>
    <property type="molecule type" value="Genomic_DNA"/>
</dbReference>
<dbReference type="InterPro" id="IPR039235">
    <property type="entry name" value="TPGS1"/>
</dbReference>
<organism evidence="3 4">
    <name type="scientific">Pocillopora meandrina</name>
    <dbReference type="NCBI Taxonomy" id="46732"/>
    <lineage>
        <taxon>Eukaryota</taxon>
        <taxon>Metazoa</taxon>
        <taxon>Cnidaria</taxon>
        <taxon>Anthozoa</taxon>
        <taxon>Hexacorallia</taxon>
        <taxon>Scleractinia</taxon>
        <taxon>Astrocoeniina</taxon>
        <taxon>Pocilloporidae</taxon>
        <taxon>Pocillopora</taxon>
    </lineage>
</organism>
<evidence type="ECO:0000313" key="4">
    <source>
        <dbReference type="Proteomes" id="UP001159428"/>
    </source>
</evidence>
<dbReference type="InterPro" id="IPR057632">
    <property type="entry name" value="TPGS1_C"/>
</dbReference>
<feature type="compositionally biased region" description="Basic and acidic residues" evidence="1">
    <location>
        <begin position="23"/>
        <end position="45"/>
    </location>
</feature>
<feature type="region of interest" description="Disordered" evidence="1">
    <location>
        <begin position="23"/>
        <end position="46"/>
    </location>
</feature>
<dbReference type="CDD" id="cd22960">
    <property type="entry name" value="DD_TPGS1"/>
    <property type="match status" value="1"/>
</dbReference>